<feature type="transmembrane region" description="Helical" evidence="1">
    <location>
        <begin position="131"/>
        <end position="152"/>
    </location>
</feature>
<dbReference type="Proteomes" id="UP000649617">
    <property type="component" value="Unassembled WGS sequence"/>
</dbReference>
<organism evidence="2 3">
    <name type="scientific">Symbiodinium pilosum</name>
    <name type="common">Dinoflagellate</name>
    <dbReference type="NCBI Taxonomy" id="2952"/>
    <lineage>
        <taxon>Eukaryota</taxon>
        <taxon>Sar</taxon>
        <taxon>Alveolata</taxon>
        <taxon>Dinophyceae</taxon>
        <taxon>Suessiales</taxon>
        <taxon>Symbiodiniaceae</taxon>
        <taxon>Symbiodinium</taxon>
    </lineage>
</organism>
<gene>
    <name evidence="2" type="primary">Hdac6</name>
    <name evidence="2" type="ORF">SPIL2461_LOCUS17966</name>
</gene>
<proteinExistence type="predicted"/>
<evidence type="ECO:0000256" key="1">
    <source>
        <dbReference type="SAM" id="Phobius"/>
    </source>
</evidence>
<evidence type="ECO:0000313" key="2">
    <source>
        <dbReference type="EMBL" id="CAE7661601.1"/>
    </source>
</evidence>
<keyword evidence="1" id="KW-0812">Transmembrane</keyword>
<feature type="transmembrane region" description="Helical" evidence="1">
    <location>
        <begin position="186"/>
        <end position="206"/>
    </location>
</feature>
<keyword evidence="3" id="KW-1185">Reference proteome</keyword>
<feature type="transmembrane region" description="Helical" evidence="1">
    <location>
        <begin position="95"/>
        <end position="119"/>
    </location>
</feature>
<keyword evidence="1" id="KW-0472">Membrane</keyword>
<keyword evidence="1" id="KW-1133">Transmembrane helix</keyword>
<protein>
    <submittedName>
        <fullName evidence="2">Hdac6 protein</fullName>
    </submittedName>
</protein>
<dbReference type="InterPro" id="IPR009030">
    <property type="entry name" value="Growth_fac_rcpt_cys_sf"/>
</dbReference>
<evidence type="ECO:0000313" key="3">
    <source>
        <dbReference type="Proteomes" id="UP000649617"/>
    </source>
</evidence>
<dbReference type="OrthoDB" id="409633at2759"/>
<dbReference type="SUPFAM" id="SSF57184">
    <property type="entry name" value="Growth factor receptor domain"/>
    <property type="match status" value="1"/>
</dbReference>
<dbReference type="AlphaFoldDB" id="A0A812W3K0"/>
<comment type="caution">
    <text evidence="2">The sequence shown here is derived from an EMBL/GenBank/DDBJ whole genome shotgun (WGS) entry which is preliminary data.</text>
</comment>
<name>A0A812W3K0_SYMPI</name>
<feature type="transmembrane region" description="Helical" evidence="1">
    <location>
        <begin position="7"/>
        <end position="30"/>
    </location>
</feature>
<reference evidence="2" key="1">
    <citation type="submission" date="2021-02" db="EMBL/GenBank/DDBJ databases">
        <authorList>
            <person name="Dougan E. K."/>
            <person name="Rhodes N."/>
            <person name="Thang M."/>
            <person name="Chan C."/>
        </authorList>
    </citation>
    <scope>NUCLEOTIDE SEQUENCE</scope>
</reference>
<accession>A0A812W3K0</accession>
<dbReference type="EMBL" id="CAJNIZ010043497">
    <property type="protein sequence ID" value="CAE7661601.1"/>
    <property type="molecule type" value="Genomic_DNA"/>
</dbReference>
<sequence length="576" mass="63381">MCAVHKVNMWVPLLLVIPVSLAQMSVLYIITFKSPEYLFASGRWLLPVSASKSLNAMKAFASILMLGQIAEEFYEIGESASVLRRCRLVKTWRFYACWLVVAMQYLLAMAVLVASDHLILSREKPIEPLWITYYVFMTLNFDNMLVRFISYVQTLERSPTWKVDVYEPTSPTSTQGAKRSDHIQRLLLVWIPVSMAIMLLFGNQVFNKLPITVLRFGWVTNDNPVVMMTPSMGLPHSCCAAEAVWHGNSTVSDDVVRFSVPCLSRDAPEDHKPAPVVYWVAWPRRKGTPTSLQVLEGRGADGSHGMVSGRATATPLQLTSWLHRNGYQAGQAQEVFDALTEPTKGFGMYRHTFPYVAEFAVKNWPWKENAAIYAIAVNKQSGALSPEPVASDVLILFSGRCGMVHDVSRVGNLVFTAKNLANVNDARKVLRLPKMVPVFRAAISARSARYGRRKGAMMEDAKLDTDFGITPSGHCAMCGSGCVECTVAGSCEKCKGGFVLVNGACQACGDKCGKCETSGPGSCDDFGARSVFLVRLICDSGPGWLQDSLVCRPCSDPECTSCDREGPGSCDDEVLQ</sequence>